<sequence length="142" mass="15515">MVDEDFLRRWPGLAVVEVLDEVQMYRFKEVMGGLERSFTGSDVAADVFRIEVDRASPFVGSLLMFARVDGGRMEALLLPIELVAGGRVEVEVLEAVDMVVLRGLIVGKRLGEAVPSGAAATGLRIDLVLDGIVDMIYKLCMD</sequence>
<dbReference type="KEGG" id="ssl:SS1G_12665"/>
<reference evidence="2" key="1">
    <citation type="journal article" date="2011" name="PLoS Genet.">
        <title>Genomic analysis of the necrotrophic fungal pathogens Sclerotinia sclerotiorum and Botrytis cinerea.</title>
        <authorList>
            <person name="Amselem J."/>
            <person name="Cuomo C.A."/>
            <person name="van Kan J.A."/>
            <person name="Viaud M."/>
            <person name="Benito E.P."/>
            <person name="Couloux A."/>
            <person name="Coutinho P.M."/>
            <person name="de Vries R.P."/>
            <person name="Dyer P.S."/>
            <person name="Fillinger S."/>
            <person name="Fournier E."/>
            <person name="Gout L."/>
            <person name="Hahn M."/>
            <person name="Kohn L."/>
            <person name="Lapalu N."/>
            <person name="Plummer K.M."/>
            <person name="Pradier J.M."/>
            <person name="Quevillon E."/>
            <person name="Sharon A."/>
            <person name="Simon A."/>
            <person name="ten Have A."/>
            <person name="Tudzynski B."/>
            <person name="Tudzynski P."/>
            <person name="Wincker P."/>
            <person name="Andrew M."/>
            <person name="Anthouard V."/>
            <person name="Beever R.E."/>
            <person name="Beffa R."/>
            <person name="Benoit I."/>
            <person name="Bouzid O."/>
            <person name="Brault B."/>
            <person name="Chen Z."/>
            <person name="Choquer M."/>
            <person name="Collemare J."/>
            <person name="Cotton P."/>
            <person name="Danchin E.G."/>
            <person name="Da Silva C."/>
            <person name="Gautier A."/>
            <person name="Giraud C."/>
            <person name="Giraud T."/>
            <person name="Gonzalez C."/>
            <person name="Grossetete S."/>
            <person name="Guldener U."/>
            <person name="Henrissat B."/>
            <person name="Howlett B.J."/>
            <person name="Kodira C."/>
            <person name="Kretschmer M."/>
            <person name="Lappartient A."/>
            <person name="Leroch M."/>
            <person name="Levis C."/>
            <person name="Mauceli E."/>
            <person name="Neuveglise C."/>
            <person name="Oeser B."/>
            <person name="Pearson M."/>
            <person name="Poulain J."/>
            <person name="Poussereau N."/>
            <person name="Quesneville H."/>
            <person name="Rascle C."/>
            <person name="Schumacher J."/>
            <person name="Segurens B."/>
            <person name="Sexton A."/>
            <person name="Silva E."/>
            <person name="Sirven C."/>
            <person name="Soanes D.M."/>
            <person name="Talbot N.J."/>
            <person name="Templeton M."/>
            <person name="Yandava C."/>
            <person name="Yarden O."/>
            <person name="Zeng Q."/>
            <person name="Rollins J.A."/>
            <person name="Lebrun M.H."/>
            <person name="Dickman M."/>
        </authorList>
    </citation>
    <scope>NUCLEOTIDE SEQUENCE [LARGE SCALE GENOMIC DNA]</scope>
    <source>
        <strain evidence="2">ATCC 18683 / 1980 / Ss-1</strain>
    </source>
</reference>
<dbReference type="AlphaFoldDB" id="A7F4Z0"/>
<evidence type="ECO:0000313" key="1">
    <source>
        <dbReference type="EMBL" id="EDN97811.1"/>
    </source>
</evidence>
<evidence type="ECO:0000313" key="2">
    <source>
        <dbReference type="Proteomes" id="UP000001312"/>
    </source>
</evidence>
<dbReference type="HOGENOM" id="CLU_1816966_0_0_1"/>
<organism evidence="1 2">
    <name type="scientific">Sclerotinia sclerotiorum (strain ATCC 18683 / 1980 / Ss-1)</name>
    <name type="common">White mold</name>
    <name type="synonym">Whetzelinia sclerotiorum</name>
    <dbReference type="NCBI Taxonomy" id="665079"/>
    <lineage>
        <taxon>Eukaryota</taxon>
        <taxon>Fungi</taxon>
        <taxon>Dikarya</taxon>
        <taxon>Ascomycota</taxon>
        <taxon>Pezizomycotina</taxon>
        <taxon>Leotiomycetes</taxon>
        <taxon>Helotiales</taxon>
        <taxon>Sclerotiniaceae</taxon>
        <taxon>Sclerotinia</taxon>
    </lineage>
</organism>
<dbReference type="EMBL" id="CH476641">
    <property type="protein sequence ID" value="EDN97811.1"/>
    <property type="molecule type" value="Genomic_DNA"/>
</dbReference>
<dbReference type="RefSeq" id="XP_001586678.1">
    <property type="nucleotide sequence ID" value="XM_001586628.1"/>
</dbReference>
<dbReference type="GeneID" id="5482663"/>
<keyword evidence="2" id="KW-1185">Reference proteome</keyword>
<proteinExistence type="predicted"/>
<gene>
    <name evidence="1" type="ORF">SS1G_12665</name>
</gene>
<dbReference type="Proteomes" id="UP000001312">
    <property type="component" value="Unassembled WGS sequence"/>
</dbReference>
<accession>A7F4Z0</accession>
<protein>
    <submittedName>
        <fullName evidence="1">Uncharacterized protein</fullName>
    </submittedName>
</protein>
<dbReference type="InParanoid" id="A7F4Z0"/>
<name>A7F4Z0_SCLS1</name>